<comment type="caution">
    <text evidence="5">The sequence shown here is derived from an EMBL/GenBank/DDBJ whole genome shotgun (WGS) entry which is preliminary data.</text>
</comment>
<dbReference type="EMBL" id="JBHUNE010000005">
    <property type="protein sequence ID" value="MFD2757962.1"/>
    <property type="molecule type" value="Genomic_DNA"/>
</dbReference>
<feature type="compositionally biased region" description="Basic residues" evidence="3">
    <location>
        <begin position="260"/>
        <end position="269"/>
    </location>
</feature>
<reference evidence="6" key="1">
    <citation type="journal article" date="2019" name="Int. J. Syst. Evol. Microbiol.">
        <title>The Global Catalogue of Microorganisms (GCM) 10K type strain sequencing project: providing services to taxonomists for standard genome sequencing and annotation.</title>
        <authorList>
            <consortium name="The Broad Institute Genomics Platform"/>
            <consortium name="The Broad Institute Genome Sequencing Center for Infectious Disease"/>
            <person name="Wu L."/>
            <person name="Ma J."/>
        </authorList>
    </citation>
    <scope>NUCLEOTIDE SEQUENCE [LARGE SCALE GENOMIC DNA]</scope>
    <source>
        <strain evidence="6">TISTR 1514</strain>
    </source>
</reference>
<evidence type="ECO:0000313" key="6">
    <source>
        <dbReference type="Proteomes" id="UP001597492"/>
    </source>
</evidence>
<dbReference type="GO" id="GO:0016746">
    <property type="term" value="F:acyltransferase activity"/>
    <property type="evidence" value="ECO:0007669"/>
    <property type="project" value="UniProtKB-KW"/>
</dbReference>
<dbReference type="PANTHER" id="PTHR10434:SF55">
    <property type="entry name" value="POSSIBLE ACYLTRANSFERASE"/>
    <property type="match status" value="1"/>
</dbReference>
<evidence type="ECO:0000256" key="1">
    <source>
        <dbReference type="ARBA" id="ARBA00022679"/>
    </source>
</evidence>
<protein>
    <submittedName>
        <fullName evidence="5">Lysophospholipid acyltransferase family protein</fullName>
    </submittedName>
</protein>
<keyword evidence="1" id="KW-0808">Transferase</keyword>
<feature type="domain" description="Phospholipid/glycerol acyltransferase" evidence="4">
    <location>
        <begin position="45"/>
        <end position="165"/>
    </location>
</feature>
<dbReference type="RefSeq" id="WP_019619341.1">
    <property type="nucleotide sequence ID" value="NZ_JBHUNE010000005.1"/>
</dbReference>
<name>A0ABW5UWA9_9MICO</name>
<dbReference type="SUPFAM" id="SSF69593">
    <property type="entry name" value="Glycerol-3-phosphate (1)-acyltransferase"/>
    <property type="match status" value="1"/>
</dbReference>
<keyword evidence="6" id="KW-1185">Reference proteome</keyword>
<proteinExistence type="predicted"/>
<dbReference type="PANTHER" id="PTHR10434">
    <property type="entry name" value="1-ACYL-SN-GLYCEROL-3-PHOSPHATE ACYLTRANSFERASE"/>
    <property type="match status" value="1"/>
</dbReference>
<gene>
    <name evidence="5" type="ORF">ACFSW7_06180</name>
</gene>
<accession>A0ABW5UWA9</accession>
<dbReference type="InterPro" id="IPR002123">
    <property type="entry name" value="Plipid/glycerol_acylTrfase"/>
</dbReference>
<evidence type="ECO:0000256" key="2">
    <source>
        <dbReference type="ARBA" id="ARBA00023315"/>
    </source>
</evidence>
<dbReference type="CDD" id="cd07989">
    <property type="entry name" value="LPLAT_AGPAT-like"/>
    <property type="match status" value="1"/>
</dbReference>
<feature type="region of interest" description="Disordered" evidence="3">
    <location>
        <begin position="229"/>
        <end position="275"/>
    </location>
</feature>
<dbReference type="SMART" id="SM00563">
    <property type="entry name" value="PlsC"/>
    <property type="match status" value="1"/>
</dbReference>
<dbReference type="Pfam" id="PF01553">
    <property type="entry name" value="Acyltransferase"/>
    <property type="match status" value="1"/>
</dbReference>
<organism evidence="5 6">
    <name type="scientific">Gulosibacter faecalis</name>
    <dbReference type="NCBI Taxonomy" id="272240"/>
    <lineage>
        <taxon>Bacteria</taxon>
        <taxon>Bacillati</taxon>
        <taxon>Actinomycetota</taxon>
        <taxon>Actinomycetes</taxon>
        <taxon>Micrococcales</taxon>
        <taxon>Microbacteriaceae</taxon>
        <taxon>Gulosibacter</taxon>
    </lineage>
</organism>
<evidence type="ECO:0000256" key="3">
    <source>
        <dbReference type="SAM" id="MobiDB-lite"/>
    </source>
</evidence>
<keyword evidence="2 5" id="KW-0012">Acyltransferase</keyword>
<dbReference type="Proteomes" id="UP001597492">
    <property type="component" value="Unassembled WGS sequence"/>
</dbReference>
<sequence length="275" mass="30948">MAQKVRYPDRRRPSLFWVMSALVVPPFNLLTKYEITGTLPPTGTAVIAPNHYSDIDPLITGIAVWRLGRKPRYMAKASLFRVPIVGWFLRKSGQIPVERDRGAARRSNSMGAARELVERQSVVVVYPEGTLTREPDSWPMRGKSGAVRLALESGAPLIPMASWGAQALVPRYERKLHLRWRTPIQVRVGDPIDLSEFAGKHKSRAAVEEATRRLMVEITRLLEEIRDGQAPDELYDPAKHGESEFGLPVSLREQAAAKQGRVRRGRRRSGRESAK</sequence>
<evidence type="ECO:0000259" key="4">
    <source>
        <dbReference type="SMART" id="SM00563"/>
    </source>
</evidence>
<evidence type="ECO:0000313" key="5">
    <source>
        <dbReference type="EMBL" id="MFD2757962.1"/>
    </source>
</evidence>